<organism evidence="1">
    <name type="scientific">Thermosporothrix sp. COM3</name>
    <dbReference type="NCBI Taxonomy" id="2490863"/>
    <lineage>
        <taxon>Bacteria</taxon>
        <taxon>Bacillati</taxon>
        <taxon>Chloroflexota</taxon>
        <taxon>Ktedonobacteria</taxon>
        <taxon>Ktedonobacterales</taxon>
        <taxon>Thermosporotrichaceae</taxon>
        <taxon>Thermosporothrix</taxon>
    </lineage>
</organism>
<reference evidence="1" key="1">
    <citation type="submission" date="2018-12" db="EMBL/GenBank/DDBJ databases">
        <title>Novel natural products biosynthetic potential of the class Ktedonobacteria.</title>
        <authorList>
            <person name="Zheng Y."/>
            <person name="Saitou A."/>
            <person name="Wang C.M."/>
            <person name="Toyoda A."/>
            <person name="Minakuchi Y."/>
            <person name="Sekiguchi Y."/>
            <person name="Ueda K."/>
            <person name="Takano H."/>
            <person name="Sakai Y."/>
            <person name="Yokota A."/>
            <person name="Yabe S."/>
        </authorList>
    </citation>
    <scope>NUCLEOTIDE SEQUENCE</scope>
    <source>
        <strain evidence="1">COM3</strain>
    </source>
</reference>
<dbReference type="Gene3D" id="3.40.50.1000">
    <property type="entry name" value="HAD superfamily/HAD-like"/>
    <property type="match status" value="1"/>
</dbReference>
<sequence length="241" mass="27384">MFFAIDIDGTIAHDERDRGYARYLNRMLHLGMRDEVLEQIETLADLFCLPEVEAFVRREPDAEQLWRGALKQAQHDAEVQEGLVPLPGAVEGVKTLATLGTVAYITCRRGESWERTSQWLKRHGFPAAERLFPCAHYHDKYVAVFMQAASREPVVFIDDRVPDLIRSFKRLVGEQKEVAVSLYRRMGLLAFGYEALPERLPSSFVSRVPVGVLPSWTQLESCLLKDMEGAYGPVVFWLGQG</sequence>
<proteinExistence type="predicted"/>
<dbReference type="InterPro" id="IPR036412">
    <property type="entry name" value="HAD-like_sf"/>
</dbReference>
<name>A0A455SDZ1_9CHLR</name>
<dbReference type="InterPro" id="IPR023214">
    <property type="entry name" value="HAD_sf"/>
</dbReference>
<dbReference type="EMBL" id="AP019376">
    <property type="protein sequence ID" value="BBH85259.1"/>
    <property type="molecule type" value="Genomic_DNA"/>
</dbReference>
<dbReference type="SUPFAM" id="SSF56784">
    <property type="entry name" value="HAD-like"/>
    <property type="match status" value="1"/>
</dbReference>
<evidence type="ECO:0000313" key="1">
    <source>
        <dbReference type="EMBL" id="BBH85259.1"/>
    </source>
</evidence>
<protein>
    <recommendedName>
        <fullName evidence="2">Haloacid dehalogenase</fullName>
    </recommendedName>
</protein>
<dbReference type="AlphaFoldDB" id="A0A455SDZ1"/>
<evidence type="ECO:0008006" key="2">
    <source>
        <dbReference type="Google" id="ProtNLM"/>
    </source>
</evidence>
<gene>
    <name evidence="1" type="ORF">KTC_00100</name>
</gene>
<accession>A0A455SDZ1</accession>